<name>A0A2H9U9E2_9GAMM</name>
<comment type="caution">
    <text evidence="3">The sequence shown here is derived from an EMBL/GenBank/DDBJ whole genome shotgun (WGS) entry which is preliminary data.</text>
</comment>
<accession>A0A2H9U9E2</accession>
<dbReference type="Proteomes" id="UP000235861">
    <property type="component" value="Unassembled WGS sequence"/>
</dbReference>
<evidence type="ECO:0000313" key="3">
    <source>
        <dbReference type="EMBL" id="PJG60628.1"/>
    </source>
</evidence>
<dbReference type="Gene3D" id="3.40.50.300">
    <property type="entry name" value="P-loop containing nucleotide triphosphate hydrolases"/>
    <property type="match status" value="1"/>
</dbReference>
<feature type="domain" description="AAA" evidence="2">
    <location>
        <begin position="4"/>
        <end position="178"/>
    </location>
</feature>
<dbReference type="EMBL" id="PGGC01000005">
    <property type="protein sequence ID" value="PJG60628.1"/>
    <property type="molecule type" value="Genomic_DNA"/>
</dbReference>
<dbReference type="FunFam" id="3.40.50.300:FF:000285">
    <property type="entry name" value="Sporulation initiation inhibitor Soj"/>
    <property type="match status" value="1"/>
</dbReference>
<dbReference type="RefSeq" id="WP_100292449.1">
    <property type="nucleotide sequence ID" value="NZ_PGGC01000005.1"/>
</dbReference>
<sequence length="264" mass="29791">MIVWTVANQKGGVGKTTTVISLAGILAQRGKRVLLIDTDPHASLTAYLNFDSDKLDGTLYEIFQSVRPSTEMVSKQILKTKFENIHLLPATITLATLDRVMGNREGMGLVLKRALLQIREQYDYVLIDCPPVLGVMMVNALAACDRILVPVQTEFLALKGLERMMKTFEIMQRSKKDAFHYTVIPTMFDKRTRASLMTLKAIKDQYGQAVWDAVIPIDTKFRDASLLHIPPSIYAPHGRGTYAYETLLNYLDSLELLRVNEARR</sequence>
<evidence type="ECO:0000259" key="2">
    <source>
        <dbReference type="Pfam" id="PF13614"/>
    </source>
</evidence>
<dbReference type="PANTHER" id="PTHR13696">
    <property type="entry name" value="P-LOOP CONTAINING NUCLEOSIDE TRIPHOSPHATE HYDROLASE"/>
    <property type="match status" value="1"/>
</dbReference>
<evidence type="ECO:0000313" key="4">
    <source>
        <dbReference type="Proteomes" id="UP000235861"/>
    </source>
</evidence>
<dbReference type="Pfam" id="PF13614">
    <property type="entry name" value="AAA_31"/>
    <property type="match status" value="1"/>
</dbReference>
<dbReference type="InterPro" id="IPR027417">
    <property type="entry name" value="P-loop_NTPase"/>
</dbReference>
<comment type="similarity">
    <text evidence="1">To B.subtilis soj.</text>
</comment>
<organism evidence="3 4">
    <name type="scientific">Aeromonas cavernicola</name>
    <dbReference type="NCBI Taxonomy" id="1006623"/>
    <lineage>
        <taxon>Bacteria</taxon>
        <taxon>Pseudomonadati</taxon>
        <taxon>Pseudomonadota</taxon>
        <taxon>Gammaproteobacteria</taxon>
        <taxon>Aeromonadales</taxon>
        <taxon>Aeromonadaceae</taxon>
        <taxon>Aeromonas</taxon>
    </lineage>
</organism>
<evidence type="ECO:0000256" key="1">
    <source>
        <dbReference type="ARBA" id="ARBA00060876"/>
    </source>
</evidence>
<reference evidence="3 4" key="1">
    <citation type="submission" date="2017-11" db="EMBL/GenBank/DDBJ databases">
        <title>Draft genome sequence of environmental isolate Aeromonas cavernicola sp. nov. MDC 2508.</title>
        <authorList>
            <person name="Colston S.M."/>
            <person name="Navarro A."/>
            <person name="Martinez-Murcia A.J."/>
            <person name="Graf J."/>
        </authorList>
    </citation>
    <scope>NUCLEOTIDE SEQUENCE [LARGE SCALE GENOMIC DNA]</scope>
    <source>
        <strain evidence="3 4">MDC 2508</strain>
    </source>
</reference>
<protein>
    <submittedName>
        <fullName evidence="3">Cobalamin biosynthesis protein CobQ</fullName>
    </submittedName>
</protein>
<dbReference type="InterPro" id="IPR050678">
    <property type="entry name" value="DNA_Partitioning_ATPase"/>
</dbReference>
<keyword evidence="4" id="KW-1185">Reference proteome</keyword>
<gene>
    <name evidence="3" type="ORF">CUC53_01100</name>
</gene>
<dbReference type="PANTHER" id="PTHR13696:SF69">
    <property type="entry name" value="PLASMID PARTITIONING PROTEIN-RELATED"/>
    <property type="match status" value="1"/>
</dbReference>
<dbReference type="InterPro" id="IPR025669">
    <property type="entry name" value="AAA_dom"/>
</dbReference>
<dbReference type="CDD" id="cd02042">
    <property type="entry name" value="ParAB_family"/>
    <property type="match status" value="1"/>
</dbReference>
<dbReference type="SUPFAM" id="SSF52540">
    <property type="entry name" value="P-loop containing nucleoside triphosphate hydrolases"/>
    <property type="match status" value="1"/>
</dbReference>
<dbReference type="OrthoDB" id="9815116at2"/>
<proteinExistence type="predicted"/>
<dbReference type="AlphaFoldDB" id="A0A2H9U9E2"/>